<accession>A0A397VQ11</accession>
<dbReference type="EMBL" id="QKWP01000329">
    <property type="protein sequence ID" value="RIB22003.1"/>
    <property type="molecule type" value="Genomic_DNA"/>
</dbReference>
<feature type="transmembrane region" description="Helical" evidence="1">
    <location>
        <begin position="116"/>
        <end position="132"/>
    </location>
</feature>
<dbReference type="GO" id="GO:0005506">
    <property type="term" value="F:iron ion binding"/>
    <property type="evidence" value="ECO:0007669"/>
    <property type="project" value="InterPro"/>
</dbReference>
<dbReference type="SUPFAM" id="SSF48264">
    <property type="entry name" value="Cytochrome P450"/>
    <property type="match status" value="1"/>
</dbReference>
<reference evidence="2 3" key="1">
    <citation type="submission" date="2018-06" db="EMBL/GenBank/DDBJ databases">
        <title>Comparative genomics reveals the genomic features of Rhizophagus irregularis, R. cerebriforme, R. diaphanum and Gigaspora rosea, and their symbiotic lifestyle signature.</title>
        <authorList>
            <person name="Morin E."/>
            <person name="San Clemente H."/>
            <person name="Chen E.C.H."/>
            <person name="De La Providencia I."/>
            <person name="Hainaut M."/>
            <person name="Kuo A."/>
            <person name="Kohler A."/>
            <person name="Murat C."/>
            <person name="Tang N."/>
            <person name="Roy S."/>
            <person name="Loubradou J."/>
            <person name="Henrissat B."/>
            <person name="Grigoriev I.V."/>
            <person name="Corradi N."/>
            <person name="Roux C."/>
            <person name="Martin F.M."/>
        </authorList>
    </citation>
    <scope>NUCLEOTIDE SEQUENCE [LARGE SCALE GENOMIC DNA]</scope>
    <source>
        <strain evidence="2 3">DAOM 194757</strain>
    </source>
</reference>
<evidence type="ECO:0000313" key="3">
    <source>
        <dbReference type="Proteomes" id="UP000266673"/>
    </source>
</evidence>
<dbReference type="Pfam" id="PF00067">
    <property type="entry name" value="p450"/>
    <property type="match status" value="1"/>
</dbReference>
<evidence type="ECO:0000313" key="2">
    <source>
        <dbReference type="EMBL" id="RIB22003.1"/>
    </source>
</evidence>
<keyword evidence="1" id="KW-0812">Transmembrane</keyword>
<dbReference type="Proteomes" id="UP000266673">
    <property type="component" value="Unassembled WGS sequence"/>
</dbReference>
<evidence type="ECO:0000256" key="1">
    <source>
        <dbReference type="SAM" id="Phobius"/>
    </source>
</evidence>
<sequence>MKMLLLSVLSSCLADWPSLILLLLIIYISNFYYNYLTRPNPLPGPIPIPVLGTLHIIGMNPLTWYNKNKERAGTIWEFYIGSQRNIVINHVKHAKKLCKPHKSFFKRQPFLTFERIGLNNGMILIMIMIHGFEGED</sequence>
<keyword evidence="1" id="KW-0472">Membrane</keyword>
<keyword evidence="1" id="KW-1133">Transmembrane helix</keyword>
<dbReference type="InterPro" id="IPR036396">
    <property type="entry name" value="Cyt_P450_sf"/>
</dbReference>
<feature type="transmembrane region" description="Helical" evidence="1">
    <location>
        <begin position="46"/>
        <end position="65"/>
    </location>
</feature>
<evidence type="ECO:0008006" key="4">
    <source>
        <dbReference type="Google" id="ProtNLM"/>
    </source>
</evidence>
<organism evidence="2 3">
    <name type="scientific">Gigaspora rosea</name>
    <dbReference type="NCBI Taxonomy" id="44941"/>
    <lineage>
        <taxon>Eukaryota</taxon>
        <taxon>Fungi</taxon>
        <taxon>Fungi incertae sedis</taxon>
        <taxon>Mucoromycota</taxon>
        <taxon>Glomeromycotina</taxon>
        <taxon>Glomeromycetes</taxon>
        <taxon>Diversisporales</taxon>
        <taxon>Gigasporaceae</taxon>
        <taxon>Gigaspora</taxon>
    </lineage>
</organism>
<comment type="caution">
    <text evidence="2">The sequence shown here is derived from an EMBL/GenBank/DDBJ whole genome shotgun (WGS) entry which is preliminary data.</text>
</comment>
<dbReference type="OrthoDB" id="1470350at2759"/>
<proteinExistence type="predicted"/>
<dbReference type="Gene3D" id="1.10.630.10">
    <property type="entry name" value="Cytochrome P450"/>
    <property type="match status" value="1"/>
</dbReference>
<gene>
    <name evidence="2" type="ORF">C2G38_2076749</name>
</gene>
<dbReference type="AlphaFoldDB" id="A0A397VQ11"/>
<protein>
    <recommendedName>
        <fullName evidence="4">Cytochrome P450</fullName>
    </recommendedName>
</protein>
<name>A0A397VQ11_9GLOM</name>
<dbReference type="GO" id="GO:0004497">
    <property type="term" value="F:monooxygenase activity"/>
    <property type="evidence" value="ECO:0007669"/>
    <property type="project" value="InterPro"/>
</dbReference>
<dbReference type="GO" id="GO:0020037">
    <property type="term" value="F:heme binding"/>
    <property type="evidence" value="ECO:0007669"/>
    <property type="project" value="InterPro"/>
</dbReference>
<keyword evidence="3" id="KW-1185">Reference proteome</keyword>
<dbReference type="GO" id="GO:0016705">
    <property type="term" value="F:oxidoreductase activity, acting on paired donors, with incorporation or reduction of molecular oxygen"/>
    <property type="evidence" value="ECO:0007669"/>
    <property type="project" value="InterPro"/>
</dbReference>
<dbReference type="InterPro" id="IPR001128">
    <property type="entry name" value="Cyt_P450"/>
</dbReference>